<gene>
    <name evidence="1" type="ORF">TNCV_3530041</name>
</gene>
<dbReference type="Proteomes" id="UP000887159">
    <property type="component" value="Unassembled WGS sequence"/>
</dbReference>
<sequence length="83" mass="9775">MDYEVPSELVLAENGRRVSDFRSTIYKWSDDSHLRDKQQLLYVTMVIHNVQDASFESWTVYRSSSICIMSGNVKKKYFTKLTM</sequence>
<proteinExistence type="predicted"/>
<keyword evidence="2" id="KW-1185">Reference proteome</keyword>
<evidence type="ECO:0000313" key="2">
    <source>
        <dbReference type="Proteomes" id="UP000887159"/>
    </source>
</evidence>
<organism evidence="1 2">
    <name type="scientific">Trichonephila clavipes</name>
    <name type="common">Golden silk orbweaver</name>
    <name type="synonym">Nephila clavipes</name>
    <dbReference type="NCBI Taxonomy" id="2585209"/>
    <lineage>
        <taxon>Eukaryota</taxon>
        <taxon>Metazoa</taxon>
        <taxon>Ecdysozoa</taxon>
        <taxon>Arthropoda</taxon>
        <taxon>Chelicerata</taxon>
        <taxon>Arachnida</taxon>
        <taxon>Araneae</taxon>
        <taxon>Araneomorphae</taxon>
        <taxon>Entelegynae</taxon>
        <taxon>Araneoidea</taxon>
        <taxon>Nephilidae</taxon>
        <taxon>Trichonephila</taxon>
    </lineage>
</organism>
<dbReference type="AlphaFoldDB" id="A0A8X6RBW4"/>
<evidence type="ECO:0000313" key="1">
    <source>
        <dbReference type="EMBL" id="GFX91805.1"/>
    </source>
</evidence>
<dbReference type="EMBL" id="BMAU01021136">
    <property type="protein sequence ID" value="GFX91805.1"/>
    <property type="molecule type" value="Genomic_DNA"/>
</dbReference>
<reference evidence="1" key="1">
    <citation type="submission" date="2020-08" db="EMBL/GenBank/DDBJ databases">
        <title>Multicomponent nature underlies the extraordinary mechanical properties of spider dragline silk.</title>
        <authorList>
            <person name="Kono N."/>
            <person name="Nakamura H."/>
            <person name="Mori M."/>
            <person name="Yoshida Y."/>
            <person name="Ohtoshi R."/>
            <person name="Malay A.D."/>
            <person name="Moran D.A.P."/>
            <person name="Tomita M."/>
            <person name="Numata K."/>
            <person name="Arakawa K."/>
        </authorList>
    </citation>
    <scope>NUCLEOTIDE SEQUENCE</scope>
</reference>
<protein>
    <submittedName>
        <fullName evidence="1">Uncharacterized protein</fullName>
    </submittedName>
</protein>
<comment type="caution">
    <text evidence="1">The sequence shown here is derived from an EMBL/GenBank/DDBJ whole genome shotgun (WGS) entry which is preliminary data.</text>
</comment>
<accession>A0A8X6RBW4</accession>
<name>A0A8X6RBW4_TRICX</name>